<keyword evidence="9" id="KW-0862">Zinc</keyword>
<dbReference type="Pfam" id="PF01043">
    <property type="entry name" value="SecA_PP_bind"/>
    <property type="match status" value="1"/>
</dbReference>
<accession>A0A2A6RJJ1</accession>
<keyword evidence="22" id="KW-1185">Reference proteome</keyword>
<dbReference type="InterPro" id="IPR011130">
    <property type="entry name" value="SecA_preprotein_X-link_dom"/>
</dbReference>
<dbReference type="InterPro" id="IPR004027">
    <property type="entry name" value="SEC_C_motif"/>
</dbReference>
<feature type="domain" description="Helicase ATP-binding" evidence="18">
    <location>
        <begin position="88"/>
        <end position="269"/>
    </location>
</feature>
<keyword evidence="11 15" id="KW-0653">Protein transport</keyword>
<dbReference type="Gene3D" id="1.10.3060.10">
    <property type="entry name" value="Helical scaffold and wing domains of SecA"/>
    <property type="match status" value="1"/>
</dbReference>
<dbReference type="PROSITE" id="PS51194">
    <property type="entry name" value="HELICASE_CTER"/>
    <property type="match status" value="1"/>
</dbReference>
<evidence type="ECO:0000256" key="11">
    <source>
        <dbReference type="ARBA" id="ARBA00022927"/>
    </source>
</evidence>
<comment type="function">
    <text evidence="15">Part of the Sec protein translocase complex. Interacts with the SecYEG preprotein conducting channel. Has a central role in coupling the hydrolysis of ATP to the transfer of proteins into and across the cell membrane, serving as an ATP-driven molecular motor driving the stepwise translocation of polypeptide chains across the membrane.</text>
</comment>
<dbReference type="NCBIfam" id="TIGR00963">
    <property type="entry name" value="secA"/>
    <property type="match status" value="1"/>
</dbReference>
<dbReference type="PANTHER" id="PTHR30612">
    <property type="entry name" value="SECA INNER MEMBRANE COMPONENT OF SEC PROTEIN SECRETION SYSTEM"/>
    <property type="match status" value="1"/>
</dbReference>
<evidence type="ECO:0000313" key="21">
    <source>
        <dbReference type="EMBL" id="PDW03066.1"/>
    </source>
</evidence>
<dbReference type="GO" id="GO:0005829">
    <property type="term" value="C:cytosol"/>
    <property type="evidence" value="ECO:0007669"/>
    <property type="project" value="TreeGrafter"/>
</dbReference>
<dbReference type="GO" id="GO:0005886">
    <property type="term" value="C:plasma membrane"/>
    <property type="evidence" value="ECO:0007669"/>
    <property type="project" value="UniProtKB-SubCell"/>
</dbReference>
<feature type="binding site" evidence="15">
    <location>
        <position position="86"/>
    </location>
    <ligand>
        <name>ATP</name>
        <dbReference type="ChEBI" id="CHEBI:30616"/>
    </ligand>
</feature>
<dbReference type="InterPro" id="IPR014018">
    <property type="entry name" value="SecA_motor_DEAD"/>
</dbReference>
<evidence type="ECO:0000256" key="7">
    <source>
        <dbReference type="ARBA" id="ARBA00022723"/>
    </source>
</evidence>
<evidence type="ECO:0000256" key="14">
    <source>
        <dbReference type="ARBA" id="ARBA00023136"/>
    </source>
</evidence>
<name>A0A2A6RJJ1_9CHLR</name>
<dbReference type="InterPro" id="IPR020937">
    <property type="entry name" value="SecA_CS"/>
</dbReference>
<evidence type="ECO:0000256" key="4">
    <source>
        <dbReference type="ARBA" id="ARBA00022448"/>
    </source>
</evidence>
<dbReference type="GO" id="GO:0005524">
    <property type="term" value="F:ATP binding"/>
    <property type="evidence" value="ECO:0007669"/>
    <property type="project" value="UniProtKB-UniRule"/>
</dbReference>
<dbReference type="GO" id="GO:0065002">
    <property type="term" value="P:intracellular protein transmembrane transport"/>
    <property type="evidence" value="ECO:0007669"/>
    <property type="project" value="UniProtKB-UniRule"/>
</dbReference>
<dbReference type="SUPFAM" id="SSF52540">
    <property type="entry name" value="P-loop containing nucleoside triphosphate hydrolases"/>
    <property type="match status" value="2"/>
</dbReference>
<evidence type="ECO:0000256" key="1">
    <source>
        <dbReference type="ARBA" id="ARBA00001947"/>
    </source>
</evidence>
<reference evidence="22" key="1">
    <citation type="submission" date="2017-08" db="EMBL/GenBank/DDBJ databases">
        <authorList>
            <person name="Grouzdev D.S."/>
            <person name="Gaisin V.A."/>
            <person name="Rysina M.S."/>
            <person name="Gorlenko V.M."/>
        </authorList>
    </citation>
    <scope>NUCLEOTIDE SEQUENCE [LARGE SCALE GENOMIC DNA]</scope>
    <source>
        <strain evidence="22">Kir15-3F</strain>
    </source>
</reference>
<keyword evidence="13 15" id="KW-0811">Translocation</keyword>
<dbReference type="InterPro" id="IPR027417">
    <property type="entry name" value="P-loop_NTPase"/>
</dbReference>
<evidence type="ECO:0000256" key="6">
    <source>
        <dbReference type="ARBA" id="ARBA00022490"/>
    </source>
</evidence>
<feature type="binding site" evidence="15">
    <location>
        <begin position="104"/>
        <end position="108"/>
    </location>
    <ligand>
        <name>ATP</name>
        <dbReference type="ChEBI" id="CHEBI:30616"/>
    </ligand>
</feature>
<feature type="domain" description="SecA family profile" evidence="20">
    <location>
        <begin position="2"/>
        <end position="654"/>
    </location>
</feature>
<keyword evidence="6 15" id="KW-0963">Cytoplasm</keyword>
<dbReference type="NCBIfam" id="NF009538">
    <property type="entry name" value="PRK12904.1"/>
    <property type="match status" value="1"/>
</dbReference>
<feature type="compositionally biased region" description="Low complexity" evidence="17">
    <location>
        <begin position="963"/>
        <end position="978"/>
    </location>
</feature>
<dbReference type="GO" id="GO:0008564">
    <property type="term" value="F:protein-exporting ATPase activity"/>
    <property type="evidence" value="ECO:0007669"/>
    <property type="project" value="UniProtKB-EC"/>
</dbReference>
<dbReference type="Pfam" id="PF07517">
    <property type="entry name" value="SecA_DEAD"/>
    <property type="match status" value="1"/>
</dbReference>
<protein>
    <recommendedName>
        <fullName evidence="15 16">Protein translocase subunit SecA</fullName>
        <ecNumber evidence="15">7.4.2.8</ecNumber>
    </recommendedName>
</protein>
<evidence type="ECO:0000259" key="20">
    <source>
        <dbReference type="PROSITE" id="PS51196"/>
    </source>
</evidence>
<dbReference type="CDD" id="cd18803">
    <property type="entry name" value="SF2_C_secA"/>
    <property type="match status" value="1"/>
</dbReference>
<dbReference type="PANTHER" id="PTHR30612:SF0">
    <property type="entry name" value="CHLOROPLAST PROTEIN-TRANSPORTING ATPASE"/>
    <property type="match status" value="1"/>
</dbReference>
<sequence>MLNWLKKLVGDTNDKAVRQIQPKVDAINALEAEYQALSDAALAAKTETFKARLAEGESLDDILPEAFATVRETARRTVGMRHYDVQLIGGIVLHEGKIAEMKTGEGKTLVATLPLYLNALEGKGAHLVTVNDYLAKVGAGWMAPIYHFLGLQVGFIAHDQSAVFDPTYIDEKANPEDQRLVHWRPVKRHEAYAADITYGTNNEFGFDYLRDNMAYEKAQMAQRQLHFAIVDEVDNILIDEARTPLIISGPAQKSSDLYGQMAGLVKGLRRCTVTPKQVKDEGIEPDGHFFIEERTKSITLTEQGIEEMERRLRIPPGESLYDAEHYEKTHYVENALKAQFIFQKDKDYMISDQGEIVIVDEFTGRAMPGRRWSDGLHQAVEAKEGVLVKNENVTLATITFQNYFRMYQKLSGMTGTAYTEREEFAKIYNLDVVIIPTNKPSVREDLVDQIYRSEDGKFNAVVREVQEMHELGRPVLIGTTSVETSERVSTLLNRAGVKHHVLNAKFHEREATIVAQAGRKGAVTVATNMAGRGTDILLGGNPDGLVDDLLAAQKVKFEEATPEQIAAARAEALRLTAQEGVDVRDFGGLHIIGTERHESRRIDNQLRGRAGRQGDPGSSRFFISLEDELMRRFGPVDKIKGLMDRFLDDDVPIEASILDRTIESAQTRVEGYNFDLRKHTVEFDDVMNKQRQIIYKDRREILDGKDVNEQIREMIGEEIAALVDEELPAEADAYEWNLDELLRRYRQINPSLEASHTSASLEGKSREAIEDWLISELERVYEEREAAITHEQMREFERRLMLSAIDRQWIEYLTAMDELRQTILLQAYAQKDPLVEFRRQSFGMFEQLKENITREVVYQFIPQSFGYERYIRQMEAEQQARLASARAMGGSSEMANLAGKPLRRVINLPGRNDPCPCGSGKKFKNCHSNDIDAIRPLLLAQSSPQAQVNPAIAAEAAKIRQAATSSAAAAGAGAAAPAVPRGKVKHNQPVPRGKKK</sequence>
<dbReference type="Gene3D" id="3.90.1440.10">
    <property type="entry name" value="SecA, preprotein cross-linking domain"/>
    <property type="match status" value="1"/>
</dbReference>
<comment type="subcellular location">
    <subcellularLocation>
        <location evidence="15">Cell membrane</location>
        <topology evidence="15">Peripheral membrane protein</topology>
        <orientation evidence="15">Cytoplasmic side</orientation>
    </subcellularLocation>
    <subcellularLocation>
        <location evidence="15">Cytoplasm</location>
    </subcellularLocation>
    <subcellularLocation>
        <location evidence="2">Membrane</location>
        <topology evidence="2">Peripheral membrane protein</topology>
    </subcellularLocation>
    <text evidence="15">Distribution is 50-50.</text>
</comment>
<dbReference type="GO" id="GO:0017038">
    <property type="term" value="P:protein import"/>
    <property type="evidence" value="ECO:0007669"/>
    <property type="project" value="InterPro"/>
</dbReference>
<feature type="binding site" evidence="15">
    <location>
        <position position="535"/>
    </location>
    <ligand>
        <name>ATP</name>
        <dbReference type="ChEBI" id="CHEBI:30616"/>
    </ligand>
</feature>
<dbReference type="FunFam" id="1.10.3060.10:FF:000003">
    <property type="entry name" value="Protein translocase subunit SecA"/>
    <property type="match status" value="1"/>
</dbReference>
<dbReference type="InterPro" id="IPR000185">
    <property type="entry name" value="SecA"/>
</dbReference>
<evidence type="ECO:0000256" key="15">
    <source>
        <dbReference type="HAMAP-Rule" id="MF_01382"/>
    </source>
</evidence>
<dbReference type="FunFam" id="3.90.1440.10:FF:000002">
    <property type="entry name" value="Protein translocase subunit SecA"/>
    <property type="match status" value="1"/>
</dbReference>
<evidence type="ECO:0000256" key="8">
    <source>
        <dbReference type="ARBA" id="ARBA00022741"/>
    </source>
</evidence>
<dbReference type="InterPro" id="IPR036266">
    <property type="entry name" value="SecA_Wing/Scaffold_sf"/>
</dbReference>
<proteinExistence type="inferred from homology"/>
<dbReference type="Gene3D" id="3.40.50.300">
    <property type="entry name" value="P-loop containing nucleotide triphosphate hydrolases"/>
    <property type="match status" value="2"/>
</dbReference>
<dbReference type="EC" id="7.4.2.8" evidence="15"/>
<feature type="domain" description="Helicase C-terminal" evidence="19">
    <location>
        <begin position="457"/>
        <end position="659"/>
    </location>
</feature>
<dbReference type="RefSeq" id="WP_097644114.1">
    <property type="nucleotide sequence ID" value="NZ_NQWI01000042.1"/>
</dbReference>
<keyword evidence="5 15" id="KW-1003">Cell membrane</keyword>
<gene>
    <name evidence="15" type="primary">secA</name>
    <name evidence="21" type="ORF">CJ255_10795</name>
</gene>
<comment type="subunit">
    <text evidence="15">Monomer and homodimer. Part of the essential Sec protein translocation apparatus which comprises SecA, SecYEG and auxiliary proteins SecDF. Other proteins may also be involved.</text>
</comment>
<dbReference type="Pfam" id="PF02810">
    <property type="entry name" value="SEC-C"/>
    <property type="match status" value="1"/>
</dbReference>
<dbReference type="PROSITE" id="PS51196">
    <property type="entry name" value="SECA_MOTOR_DEAD"/>
    <property type="match status" value="1"/>
</dbReference>
<dbReference type="Proteomes" id="UP000220527">
    <property type="component" value="Unassembled WGS sequence"/>
</dbReference>
<feature type="compositionally biased region" description="Basic residues" evidence="17">
    <location>
        <begin position="982"/>
        <end position="996"/>
    </location>
</feature>
<dbReference type="Pfam" id="PF07516">
    <property type="entry name" value="SecA_SW"/>
    <property type="match status" value="1"/>
</dbReference>
<comment type="similarity">
    <text evidence="3 15 16">Belongs to the SecA family.</text>
</comment>
<keyword evidence="4 15" id="KW-0813">Transport</keyword>
<dbReference type="InterPro" id="IPR036670">
    <property type="entry name" value="SecA_X-link_sf"/>
</dbReference>
<keyword evidence="8 15" id="KW-0547">Nucleotide-binding</keyword>
<dbReference type="PRINTS" id="PR00906">
    <property type="entry name" value="SECA"/>
</dbReference>
<dbReference type="InterPro" id="IPR011116">
    <property type="entry name" value="SecA_Wing/Scaffold"/>
</dbReference>
<dbReference type="PROSITE" id="PS01312">
    <property type="entry name" value="SECA"/>
    <property type="match status" value="1"/>
</dbReference>
<dbReference type="InterPro" id="IPR001650">
    <property type="entry name" value="Helicase_C-like"/>
</dbReference>
<dbReference type="SUPFAM" id="SSF81886">
    <property type="entry name" value="Helical scaffold and wing domains of SecA"/>
    <property type="match status" value="1"/>
</dbReference>
<dbReference type="SMART" id="SM00958">
    <property type="entry name" value="SecA_PP_bind"/>
    <property type="match status" value="1"/>
</dbReference>
<keyword evidence="10 15" id="KW-0067">ATP-binding</keyword>
<dbReference type="InterPro" id="IPR014001">
    <property type="entry name" value="Helicase_ATP-bd"/>
</dbReference>
<evidence type="ECO:0000259" key="18">
    <source>
        <dbReference type="PROSITE" id="PS51192"/>
    </source>
</evidence>
<dbReference type="EMBL" id="NQWI01000042">
    <property type="protein sequence ID" value="PDW03066.1"/>
    <property type="molecule type" value="Genomic_DNA"/>
</dbReference>
<dbReference type="SUPFAM" id="SSF81767">
    <property type="entry name" value="Pre-protein crosslinking domain of SecA"/>
    <property type="match status" value="1"/>
</dbReference>
<evidence type="ECO:0000259" key="19">
    <source>
        <dbReference type="PROSITE" id="PS51194"/>
    </source>
</evidence>
<evidence type="ECO:0000256" key="12">
    <source>
        <dbReference type="ARBA" id="ARBA00022967"/>
    </source>
</evidence>
<dbReference type="GO" id="GO:0031522">
    <property type="term" value="C:cell envelope Sec protein transport complex"/>
    <property type="evidence" value="ECO:0007669"/>
    <property type="project" value="UniProtKB-ARBA"/>
</dbReference>
<evidence type="ECO:0000256" key="16">
    <source>
        <dbReference type="RuleBase" id="RU003874"/>
    </source>
</evidence>
<dbReference type="InterPro" id="IPR044722">
    <property type="entry name" value="SecA_SF2_C"/>
</dbReference>
<comment type="catalytic activity">
    <reaction evidence="15">
        <text>ATP + H2O + cellular proteinSide 1 = ADP + phosphate + cellular proteinSide 2.</text>
        <dbReference type="EC" id="7.4.2.8"/>
    </reaction>
</comment>
<evidence type="ECO:0000256" key="17">
    <source>
        <dbReference type="SAM" id="MobiDB-lite"/>
    </source>
</evidence>
<dbReference type="CDD" id="cd17928">
    <property type="entry name" value="DEXDc_SecA"/>
    <property type="match status" value="1"/>
</dbReference>
<evidence type="ECO:0000313" key="22">
    <source>
        <dbReference type="Proteomes" id="UP000220527"/>
    </source>
</evidence>
<keyword evidence="14 15" id="KW-0472">Membrane</keyword>
<dbReference type="PROSITE" id="PS51192">
    <property type="entry name" value="HELICASE_ATP_BIND_1"/>
    <property type="match status" value="1"/>
</dbReference>
<dbReference type="SMART" id="SM00957">
    <property type="entry name" value="SecA_DEAD"/>
    <property type="match status" value="1"/>
</dbReference>
<dbReference type="GO" id="GO:0043952">
    <property type="term" value="P:protein transport by the Sec complex"/>
    <property type="evidence" value="ECO:0007669"/>
    <property type="project" value="TreeGrafter"/>
</dbReference>
<dbReference type="OrthoDB" id="9805579at2"/>
<keyword evidence="7" id="KW-0479">Metal-binding</keyword>
<dbReference type="AlphaFoldDB" id="A0A2A6RJJ1"/>
<evidence type="ECO:0000256" key="3">
    <source>
        <dbReference type="ARBA" id="ARBA00007650"/>
    </source>
</evidence>
<comment type="caution">
    <text evidence="21">The sequence shown here is derived from an EMBL/GenBank/DDBJ whole genome shotgun (WGS) entry which is preliminary data.</text>
</comment>
<evidence type="ECO:0000256" key="5">
    <source>
        <dbReference type="ARBA" id="ARBA00022475"/>
    </source>
</evidence>
<dbReference type="InterPro" id="IPR011115">
    <property type="entry name" value="SecA_DEAD"/>
</dbReference>
<feature type="region of interest" description="Disordered" evidence="17">
    <location>
        <begin position="963"/>
        <end position="996"/>
    </location>
</feature>
<dbReference type="Pfam" id="PF21090">
    <property type="entry name" value="P-loop_SecA"/>
    <property type="match status" value="1"/>
</dbReference>
<dbReference type="GO" id="GO:0006605">
    <property type="term" value="P:protein targeting"/>
    <property type="evidence" value="ECO:0007669"/>
    <property type="project" value="UniProtKB-UniRule"/>
</dbReference>
<dbReference type="FunFam" id="3.40.50.300:FF:000113">
    <property type="entry name" value="Preprotein translocase subunit SecA"/>
    <property type="match status" value="1"/>
</dbReference>
<comment type="cofactor">
    <cofactor evidence="1">
        <name>Zn(2+)</name>
        <dbReference type="ChEBI" id="CHEBI:29105"/>
    </cofactor>
</comment>
<dbReference type="GO" id="GO:0046872">
    <property type="term" value="F:metal ion binding"/>
    <property type="evidence" value="ECO:0007669"/>
    <property type="project" value="UniProtKB-KW"/>
</dbReference>
<organism evidence="21 22">
    <name type="scientific">Candidatus Viridilinea mediisalina</name>
    <dbReference type="NCBI Taxonomy" id="2024553"/>
    <lineage>
        <taxon>Bacteria</taxon>
        <taxon>Bacillati</taxon>
        <taxon>Chloroflexota</taxon>
        <taxon>Chloroflexia</taxon>
        <taxon>Chloroflexales</taxon>
        <taxon>Chloroflexineae</taxon>
        <taxon>Oscillochloridaceae</taxon>
        <taxon>Candidatus Viridilinea</taxon>
    </lineage>
</organism>
<evidence type="ECO:0000256" key="2">
    <source>
        <dbReference type="ARBA" id="ARBA00004170"/>
    </source>
</evidence>
<dbReference type="HAMAP" id="MF_01382">
    <property type="entry name" value="SecA"/>
    <property type="match status" value="1"/>
</dbReference>
<evidence type="ECO:0000256" key="10">
    <source>
        <dbReference type="ARBA" id="ARBA00022840"/>
    </source>
</evidence>
<keyword evidence="12 15" id="KW-1278">Translocase</keyword>
<evidence type="ECO:0000256" key="13">
    <source>
        <dbReference type="ARBA" id="ARBA00023010"/>
    </source>
</evidence>
<evidence type="ECO:0000256" key="9">
    <source>
        <dbReference type="ARBA" id="ARBA00022833"/>
    </source>
</evidence>